<evidence type="ECO:0000256" key="1">
    <source>
        <dbReference type="SAM" id="Phobius"/>
    </source>
</evidence>
<reference evidence="2 3" key="1">
    <citation type="submission" date="2016-07" db="EMBL/GenBank/DDBJ databases">
        <title>Pervasive Adenine N6-methylation of Active Genes in Fungi.</title>
        <authorList>
            <consortium name="DOE Joint Genome Institute"/>
            <person name="Mondo S.J."/>
            <person name="Dannebaum R.O."/>
            <person name="Kuo R.C."/>
            <person name="Labutti K."/>
            <person name="Haridas S."/>
            <person name="Kuo A."/>
            <person name="Salamov A."/>
            <person name="Ahrendt S.R."/>
            <person name="Lipzen A."/>
            <person name="Sullivan W."/>
            <person name="Andreopoulos W.B."/>
            <person name="Clum A."/>
            <person name="Lindquist E."/>
            <person name="Daum C."/>
            <person name="Ramamoorthy G.K."/>
            <person name="Gryganskyi A."/>
            <person name="Culley D."/>
            <person name="Magnuson J.K."/>
            <person name="James T.Y."/>
            <person name="O'Malley M.A."/>
            <person name="Stajich J.E."/>
            <person name="Spatafora J.W."/>
            <person name="Visel A."/>
            <person name="Grigoriev I.V."/>
        </authorList>
    </citation>
    <scope>NUCLEOTIDE SEQUENCE [LARGE SCALE GENOMIC DNA]</scope>
    <source>
        <strain evidence="2 3">CBS 129021</strain>
    </source>
</reference>
<dbReference type="AlphaFoldDB" id="A0A1Y2ECI8"/>
<dbReference type="EMBL" id="MCFJ01000003">
    <property type="protein sequence ID" value="ORY68545.1"/>
    <property type="molecule type" value="Genomic_DNA"/>
</dbReference>
<keyword evidence="1" id="KW-0812">Transmembrane</keyword>
<keyword evidence="3" id="KW-1185">Reference proteome</keyword>
<comment type="caution">
    <text evidence="2">The sequence shown here is derived from an EMBL/GenBank/DDBJ whole genome shotgun (WGS) entry which is preliminary data.</text>
</comment>
<dbReference type="RefSeq" id="XP_040718832.1">
    <property type="nucleotide sequence ID" value="XM_040863450.1"/>
</dbReference>
<organism evidence="2 3">
    <name type="scientific">Pseudomassariella vexata</name>
    <dbReference type="NCBI Taxonomy" id="1141098"/>
    <lineage>
        <taxon>Eukaryota</taxon>
        <taxon>Fungi</taxon>
        <taxon>Dikarya</taxon>
        <taxon>Ascomycota</taxon>
        <taxon>Pezizomycotina</taxon>
        <taxon>Sordariomycetes</taxon>
        <taxon>Xylariomycetidae</taxon>
        <taxon>Amphisphaeriales</taxon>
        <taxon>Pseudomassariaceae</taxon>
        <taxon>Pseudomassariella</taxon>
    </lineage>
</organism>
<evidence type="ECO:0000313" key="2">
    <source>
        <dbReference type="EMBL" id="ORY68545.1"/>
    </source>
</evidence>
<evidence type="ECO:0000313" key="3">
    <source>
        <dbReference type="Proteomes" id="UP000193689"/>
    </source>
</evidence>
<dbReference type="InParanoid" id="A0A1Y2ECI8"/>
<protein>
    <submittedName>
        <fullName evidence="2">Uncharacterized protein</fullName>
    </submittedName>
</protein>
<accession>A0A1Y2ECI8</accession>
<dbReference type="Proteomes" id="UP000193689">
    <property type="component" value="Unassembled WGS sequence"/>
</dbReference>
<feature type="transmembrane region" description="Helical" evidence="1">
    <location>
        <begin position="6"/>
        <end position="27"/>
    </location>
</feature>
<sequence length="143" mass="15856">MPIGAITGGTVGGVIVLALLGFLLFFWCRRKGRENNQADQMEVTRAPQPLSPYKDLFASTPTIANPRMPMLDGSTYRPESAMDYMNSPPSTVFSFSTRDSRVAPHLSEASDDWVRSPEQIHNLHAILELDGSDIRVPGYGQRF</sequence>
<keyword evidence="1" id="KW-0472">Membrane</keyword>
<keyword evidence="1" id="KW-1133">Transmembrane helix</keyword>
<name>A0A1Y2ECI8_9PEZI</name>
<gene>
    <name evidence="2" type="ORF">BCR38DRAFT_482031</name>
</gene>
<dbReference type="GeneID" id="63779662"/>
<proteinExistence type="predicted"/>